<dbReference type="RefSeq" id="WP_207335605.1">
    <property type="nucleotide sequence ID" value="NZ_JAFMYU010000007.1"/>
</dbReference>
<evidence type="ECO:0000313" key="2">
    <source>
        <dbReference type="Proteomes" id="UP000664795"/>
    </source>
</evidence>
<proteinExistence type="predicted"/>
<dbReference type="AlphaFoldDB" id="A0A939K058"/>
<keyword evidence="2" id="KW-1185">Reference proteome</keyword>
<reference evidence="1 2" key="1">
    <citation type="submission" date="2021-03" db="EMBL/GenBank/DDBJ databases">
        <title>Fibrella sp. HMF5036 genome sequencing and assembly.</title>
        <authorList>
            <person name="Kang H."/>
            <person name="Kim H."/>
            <person name="Bae S."/>
            <person name="Joh K."/>
        </authorList>
    </citation>
    <scope>NUCLEOTIDE SEQUENCE [LARGE SCALE GENOMIC DNA]</scope>
    <source>
        <strain evidence="1 2">HMF5036</strain>
    </source>
</reference>
<evidence type="ECO:0000313" key="1">
    <source>
        <dbReference type="EMBL" id="MBO0931646.1"/>
    </source>
</evidence>
<dbReference type="Proteomes" id="UP000664795">
    <property type="component" value="Unassembled WGS sequence"/>
</dbReference>
<comment type="caution">
    <text evidence="1">The sequence shown here is derived from an EMBL/GenBank/DDBJ whole genome shotgun (WGS) entry which is preliminary data.</text>
</comment>
<name>A0A939K058_9BACT</name>
<dbReference type="EMBL" id="JAFMYU010000007">
    <property type="protein sequence ID" value="MBO0931646.1"/>
    <property type="molecule type" value="Genomic_DNA"/>
</dbReference>
<protein>
    <submittedName>
        <fullName evidence="1">Uncharacterized protein</fullName>
    </submittedName>
</protein>
<sequence length="198" mass="21929">MKTPLLIICFAISYCCAFSQEATKEGTPLTKRFGFSAGYYGDKVTNHGLLFGVERYLATTEHYTVISSVQLAAFVADQNFTALSVLPRIGLRKTANSGLLAEGSIGLGYLHKFYAYTEYEVGGQGQLIAKRKAAQASVMPSICLGIGYDFRRKTKLPFLYFLRGSVNYNYPSKQLFFEASYAIETGLTYVPTIKIGKR</sequence>
<gene>
    <name evidence="1" type="ORF">J2I48_11605</name>
</gene>
<organism evidence="1 2">
    <name type="scientific">Fibrella aquatilis</name>
    <dbReference type="NCBI Taxonomy" id="2817059"/>
    <lineage>
        <taxon>Bacteria</taxon>
        <taxon>Pseudomonadati</taxon>
        <taxon>Bacteroidota</taxon>
        <taxon>Cytophagia</taxon>
        <taxon>Cytophagales</taxon>
        <taxon>Spirosomataceae</taxon>
        <taxon>Fibrella</taxon>
    </lineage>
</organism>
<accession>A0A939K058</accession>